<organism evidence="1 2">
    <name type="scientific">Racocetra persica</name>
    <dbReference type="NCBI Taxonomy" id="160502"/>
    <lineage>
        <taxon>Eukaryota</taxon>
        <taxon>Fungi</taxon>
        <taxon>Fungi incertae sedis</taxon>
        <taxon>Mucoromycota</taxon>
        <taxon>Glomeromycotina</taxon>
        <taxon>Glomeromycetes</taxon>
        <taxon>Diversisporales</taxon>
        <taxon>Gigasporaceae</taxon>
        <taxon>Racocetra</taxon>
    </lineage>
</organism>
<accession>A0ACA9MUU7</accession>
<name>A0ACA9MUU7_9GLOM</name>
<dbReference type="EMBL" id="CAJVQC010010364">
    <property type="protein sequence ID" value="CAG8615796.1"/>
    <property type="molecule type" value="Genomic_DNA"/>
</dbReference>
<reference evidence="1" key="1">
    <citation type="submission" date="2021-06" db="EMBL/GenBank/DDBJ databases">
        <authorList>
            <person name="Kallberg Y."/>
            <person name="Tangrot J."/>
            <person name="Rosling A."/>
        </authorList>
    </citation>
    <scope>NUCLEOTIDE SEQUENCE</scope>
    <source>
        <strain evidence="1">MA461A</strain>
    </source>
</reference>
<proteinExistence type="predicted"/>
<keyword evidence="2" id="KW-1185">Reference proteome</keyword>
<comment type="caution">
    <text evidence="1">The sequence shown here is derived from an EMBL/GenBank/DDBJ whole genome shotgun (WGS) entry which is preliminary data.</text>
</comment>
<sequence>MLQYLANKRAEPTSVLCFRRAFIIISLGILVGFFAVLIYNLFNAKPTLSSIYTSSDMIPVPGKMTFNFNDPLISVSKEDGVDINRPLVGKFLPKGQLVLNVTKFQWVEIAINITEPVDKGEWLMAMYAFDSGIVGAIAGYYSLLMTIYVILFGDKFIKPFGLVHNGCCGLFKGITRKTKKNIESKIATGSPDTQDADFILRYVIGAPIYESIKADQRYNRLNNNIAEGQEENHPNVQIVGEVNHIVEGQDENHTNVQIVKEDNHLSVQTVGQEENHPNVQIVKEDNHLSVQTVGQEENHPNVQIVKEDNHLNVQTVGQEENHPNVQIVKDNHLNVQTVGQEENHPNVQIVKEDNHPNVQIVKEDNHLSVQTVEENNHIADGQEENHPNIQIVKEDNSLSVQTIEENNHIVEDQKENHLSDQIGKDNHIIHIAEYQEKNDFSDQIIKEDNHVVHIPEDQEKNDFSDQIVKENDHI</sequence>
<protein>
    <submittedName>
        <fullName evidence="1">31884_t:CDS:1</fullName>
    </submittedName>
</protein>
<dbReference type="Proteomes" id="UP000789920">
    <property type="component" value="Unassembled WGS sequence"/>
</dbReference>
<evidence type="ECO:0000313" key="2">
    <source>
        <dbReference type="Proteomes" id="UP000789920"/>
    </source>
</evidence>
<gene>
    <name evidence="1" type="ORF">RPERSI_LOCUS6496</name>
</gene>
<evidence type="ECO:0000313" key="1">
    <source>
        <dbReference type="EMBL" id="CAG8615796.1"/>
    </source>
</evidence>